<gene>
    <name evidence="3" type="ORF">MBMO_EF10057A08g013</name>
</gene>
<sequence length="78" mass="8747">MSTYTRNRVLAKTFVWRIIATLTGAAIAAALSQPGAAVETAGWFILIEFPLKMAFYYMHERVWEKVKWGIGNGSPQRG</sequence>
<evidence type="ECO:0000313" key="3">
    <source>
        <dbReference type="EMBL" id="ABX59197.1"/>
    </source>
</evidence>
<dbReference type="InterPro" id="IPR018638">
    <property type="entry name" value="DUF2061_membrane"/>
</dbReference>
<protein>
    <recommendedName>
        <fullName evidence="2">DUF2061 domain-containing protein</fullName>
    </recommendedName>
</protein>
<dbReference type="Pfam" id="PF09834">
    <property type="entry name" value="DUF2061"/>
    <property type="match status" value="1"/>
</dbReference>
<evidence type="ECO:0000256" key="1">
    <source>
        <dbReference type="SAM" id="Phobius"/>
    </source>
</evidence>
<dbReference type="AlphaFoldDB" id="A9QP29"/>
<feature type="domain" description="DUF2061" evidence="2">
    <location>
        <begin position="10"/>
        <end position="64"/>
    </location>
</feature>
<name>A9QP29_9ARCH</name>
<feature type="transmembrane region" description="Helical" evidence="1">
    <location>
        <begin position="14"/>
        <end position="34"/>
    </location>
</feature>
<accession>A9QP29</accession>
<keyword evidence="1" id="KW-0812">Transmembrane</keyword>
<keyword evidence="1" id="KW-0472">Membrane</keyword>
<organism evidence="3">
    <name type="scientific">uncultured marine group II euryarchaeote EF100_57A08</name>
    <dbReference type="NCBI Taxonomy" id="480664"/>
    <lineage>
        <taxon>Archaea</taxon>
        <taxon>Methanobacteriati</taxon>
        <taxon>Thermoplasmatota</taxon>
        <taxon>Candidatus Poseidoniia</taxon>
        <taxon>Candidatus Poseidoniales</taxon>
        <taxon>environmental samples</taxon>
    </lineage>
</organism>
<keyword evidence="1" id="KW-1133">Transmembrane helix</keyword>
<dbReference type="EMBL" id="EU221238">
    <property type="protein sequence ID" value="ABX59197.1"/>
    <property type="molecule type" value="Genomic_DNA"/>
</dbReference>
<feature type="transmembrane region" description="Helical" evidence="1">
    <location>
        <begin position="40"/>
        <end position="58"/>
    </location>
</feature>
<reference evidence="3" key="1">
    <citation type="journal article" date="2008" name="Environ. Microbiol.">
        <title>Design and testing of 'genome-proxy' microarrays to profile marine microbial communities.</title>
        <authorList>
            <person name="Rich V.I."/>
            <person name="Konstantinidis K."/>
            <person name="DeLong E.F."/>
        </authorList>
    </citation>
    <scope>NUCLEOTIDE SEQUENCE</scope>
</reference>
<proteinExistence type="predicted"/>
<evidence type="ECO:0000259" key="2">
    <source>
        <dbReference type="Pfam" id="PF09834"/>
    </source>
</evidence>